<keyword evidence="3" id="KW-1185">Reference proteome</keyword>
<feature type="transmembrane region" description="Helical" evidence="1">
    <location>
        <begin position="91"/>
        <end position="115"/>
    </location>
</feature>
<reference evidence="2 3" key="1">
    <citation type="submission" date="2018-06" db="EMBL/GenBank/DDBJ databases">
        <title>Genomic Encyclopedia of Type Strains, Phase III (KMG-III): the genomes of soil and plant-associated and newly described type strains.</title>
        <authorList>
            <person name="Whitman W."/>
        </authorList>
    </citation>
    <scope>NUCLEOTIDE SEQUENCE [LARGE SCALE GENOMIC DNA]</scope>
    <source>
        <strain evidence="2 3">CECT 5889</strain>
    </source>
</reference>
<evidence type="ECO:0000313" key="2">
    <source>
        <dbReference type="EMBL" id="PYE36478.1"/>
    </source>
</evidence>
<evidence type="ECO:0000256" key="1">
    <source>
        <dbReference type="SAM" id="Phobius"/>
    </source>
</evidence>
<accession>A0A2V4V1Q8</accession>
<dbReference type="OrthoDB" id="6659622at2"/>
<gene>
    <name evidence="2" type="ORF">DFP82_11514</name>
</gene>
<keyword evidence="1" id="KW-1133">Transmembrane helix</keyword>
<comment type="caution">
    <text evidence="2">The sequence shown here is derived from an EMBL/GenBank/DDBJ whole genome shotgun (WGS) entry which is preliminary data.</text>
</comment>
<organism evidence="2 3">
    <name type="scientific">Psychrobacter fozii</name>
    <dbReference type="NCBI Taxonomy" id="198480"/>
    <lineage>
        <taxon>Bacteria</taxon>
        <taxon>Pseudomonadati</taxon>
        <taxon>Pseudomonadota</taxon>
        <taxon>Gammaproteobacteria</taxon>
        <taxon>Moraxellales</taxon>
        <taxon>Moraxellaceae</taxon>
        <taxon>Psychrobacter</taxon>
    </lineage>
</organism>
<proteinExistence type="predicted"/>
<protein>
    <submittedName>
        <fullName evidence="2">Uncharacterized protein</fullName>
    </submittedName>
</protein>
<evidence type="ECO:0000313" key="3">
    <source>
        <dbReference type="Proteomes" id="UP000247746"/>
    </source>
</evidence>
<dbReference type="EMBL" id="QJSU01000015">
    <property type="protein sequence ID" value="PYE36478.1"/>
    <property type="molecule type" value="Genomic_DNA"/>
</dbReference>
<feature type="transmembrane region" description="Helical" evidence="1">
    <location>
        <begin position="327"/>
        <end position="349"/>
    </location>
</feature>
<dbReference type="AlphaFoldDB" id="A0A2V4V1Q8"/>
<keyword evidence="1" id="KW-0472">Membrane</keyword>
<keyword evidence="1" id="KW-0812">Transmembrane</keyword>
<dbReference type="RefSeq" id="WP_110924378.1">
    <property type="nucleotide sequence ID" value="NZ_QJSU01000015.1"/>
</dbReference>
<dbReference type="Proteomes" id="UP000247746">
    <property type="component" value="Unassembled WGS sequence"/>
</dbReference>
<feature type="transmembrane region" description="Helical" evidence="1">
    <location>
        <begin position="63"/>
        <end position="85"/>
    </location>
</feature>
<name>A0A2V4V1Q8_9GAMM</name>
<sequence>MILPIPQQLPIGKIIGRPYKGKITDFNEQEYSVYRLSGLIHEINPDYLLFHPSINSIQNVSLLASYGSLWLFGQMLFIFTTIALHPSPNYIIEWIDIILFFSIISIFGFAPILTLKQLRTKKSRYYKILLLKSTQEIAYYEHNKKQEPIFHLIDYQNIIASVRGNEGTKFESLNLHIVDKTTDELIHSIKFDDHRLNPYDQWAFIRTYMERPADELSLDIEYAQECPTDMSTSLLACADIVQVSKDVYYSNANHDINLMGWSRACIVSYLDLAEGNIYQSSANPALHPEVQRRLKWDRKNNPYNVLPVTAERQAAFDNKNSKVKLKWYSGIAVNATWFIGSILYVMLVIA</sequence>